<sequence length="224" mass="23022">MKKLILSAAIALAVSTSAHAAVNVTITTGAGAFAASSAVIGNSKIITFDAANPQGITSSGLEGADIKQGSVANQWLTPAGDTSKYLRVEAIGSGNSNGVDYFNVSSGPGFDTVSFYWGSVDTHNSVRIYSTDSLYETFTGTQILALAGITTSGTTSILASFSNASGLIKKIGLISNGTAFELDNIRFSNAVPEPATWAMMITGFGMVGSGMRRGRRTKLATATA</sequence>
<dbReference type="RefSeq" id="WP_184016854.1">
    <property type="nucleotide sequence ID" value="NZ_JACIJC010000002.1"/>
</dbReference>
<dbReference type="Proteomes" id="UP000549617">
    <property type="component" value="Unassembled WGS sequence"/>
</dbReference>
<feature type="chain" id="PRO_5031181221" description="PEP-CTERM protein-sorting domain-containing protein" evidence="1">
    <location>
        <begin position="21"/>
        <end position="224"/>
    </location>
</feature>
<keyword evidence="1" id="KW-0732">Signal</keyword>
<accession>A0A7W9EE09</accession>
<proteinExistence type="predicted"/>
<organism evidence="2 3">
    <name type="scientific">Sphingobium boeckii</name>
    <dbReference type="NCBI Taxonomy" id="1082345"/>
    <lineage>
        <taxon>Bacteria</taxon>
        <taxon>Pseudomonadati</taxon>
        <taxon>Pseudomonadota</taxon>
        <taxon>Alphaproteobacteria</taxon>
        <taxon>Sphingomonadales</taxon>
        <taxon>Sphingomonadaceae</taxon>
        <taxon>Sphingobium</taxon>
    </lineage>
</organism>
<dbReference type="EMBL" id="JACIJC010000002">
    <property type="protein sequence ID" value="MBB5685489.1"/>
    <property type="molecule type" value="Genomic_DNA"/>
</dbReference>
<dbReference type="NCBIfam" id="NF035944">
    <property type="entry name" value="PEPxxWA-CTERM"/>
    <property type="match status" value="1"/>
</dbReference>
<name>A0A7W9EE09_9SPHN</name>
<dbReference type="InterPro" id="IPR013424">
    <property type="entry name" value="Ice-binding_C"/>
</dbReference>
<reference evidence="2 3" key="1">
    <citation type="submission" date="2020-08" db="EMBL/GenBank/DDBJ databases">
        <title>Genomic Encyclopedia of Type Strains, Phase IV (KMG-IV): sequencing the most valuable type-strain genomes for metagenomic binning, comparative biology and taxonomic classification.</title>
        <authorList>
            <person name="Goeker M."/>
        </authorList>
    </citation>
    <scope>NUCLEOTIDE SEQUENCE [LARGE SCALE GENOMIC DNA]</scope>
    <source>
        <strain evidence="2 3">DSM 25079</strain>
    </source>
</reference>
<dbReference type="NCBIfam" id="TIGR02595">
    <property type="entry name" value="PEP_CTERM"/>
    <property type="match status" value="1"/>
</dbReference>
<evidence type="ECO:0000256" key="1">
    <source>
        <dbReference type="SAM" id="SignalP"/>
    </source>
</evidence>
<keyword evidence="3" id="KW-1185">Reference proteome</keyword>
<protein>
    <recommendedName>
        <fullName evidence="4">PEP-CTERM protein-sorting domain-containing protein</fullName>
    </recommendedName>
</protein>
<feature type="signal peptide" evidence="1">
    <location>
        <begin position="1"/>
        <end position="20"/>
    </location>
</feature>
<evidence type="ECO:0008006" key="4">
    <source>
        <dbReference type="Google" id="ProtNLM"/>
    </source>
</evidence>
<dbReference type="AlphaFoldDB" id="A0A7W9EE09"/>
<gene>
    <name evidence="2" type="ORF">FHS49_001497</name>
</gene>
<comment type="caution">
    <text evidence="2">The sequence shown here is derived from an EMBL/GenBank/DDBJ whole genome shotgun (WGS) entry which is preliminary data.</text>
</comment>
<evidence type="ECO:0000313" key="3">
    <source>
        <dbReference type="Proteomes" id="UP000549617"/>
    </source>
</evidence>
<evidence type="ECO:0000313" key="2">
    <source>
        <dbReference type="EMBL" id="MBB5685489.1"/>
    </source>
</evidence>